<accession>A0ABR2JU46</accession>
<dbReference type="Proteomes" id="UP001470230">
    <property type="component" value="Unassembled WGS sequence"/>
</dbReference>
<evidence type="ECO:0000256" key="1">
    <source>
        <dbReference type="SAM" id="MobiDB-lite"/>
    </source>
</evidence>
<keyword evidence="3" id="KW-1185">Reference proteome</keyword>
<organism evidence="2 3">
    <name type="scientific">Tritrichomonas musculus</name>
    <dbReference type="NCBI Taxonomy" id="1915356"/>
    <lineage>
        <taxon>Eukaryota</taxon>
        <taxon>Metamonada</taxon>
        <taxon>Parabasalia</taxon>
        <taxon>Tritrichomonadida</taxon>
        <taxon>Tritrichomonadidae</taxon>
        <taxon>Tritrichomonas</taxon>
    </lineage>
</organism>
<proteinExistence type="predicted"/>
<name>A0ABR2JU46_9EUKA</name>
<comment type="caution">
    <text evidence="2">The sequence shown here is derived from an EMBL/GenBank/DDBJ whole genome shotgun (WGS) entry which is preliminary data.</text>
</comment>
<evidence type="ECO:0000313" key="2">
    <source>
        <dbReference type="EMBL" id="KAK8882279.1"/>
    </source>
</evidence>
<dbReference type="EMBL" id="JAPFFF010000009">
    <property type="protein sequence ID" value="KAK8882279.1"/>
    <property type="molecule type" value="Genomic_DNA"/>
</dbReference>
<reference evidence="2 3" key="1">
    <citation type="submission" date="2024-04" db="EMBL/GenBank/DDBJ databases">
        <title>Tritrichomonas musculus Genome.</title>
        <authorList>
            <person name="Alves-Ferreira E."/>
            <person name="Grigg M."/>
            <person name="Lorenzi H."/>
            <person name="Galac M."/>
        </authorList>
    </citation>
    <scope>NUCLEOTIDE SEQUENCE [LARGE SCALE GENOMIC DNA]</scope>
    <source>
        <strain evidence="2 3">EAF2021</strain>
    </source>
</reference>
<gene>
    <name evidence="2" type="ORF">M9Y10_044921</name>
</gene>
<sequence length="393" mass="45518">MSKFESSTSNEKAIQKRFERMQIMSVIPLTVGPEYSSPEIVSALDQNWEVYQNTISNYSQALEYGNKKSHFMPVFTEDPFTKKDYFSYGHTSYQPYFHNSSSLLPEPASYYPDYKCTVPSPPKHQIQSLQEQRPIQNATTSDIVKNYSLNMRTFNPDNISNISDNYETANGFQIPDHKIHSTFTEQKGRDEFFPGKTLTSDHDFYVPSSEFSQPKSTQKKFKKSSFDFDSMLDREDFQKADSGRDYSQQAFEQFLKLNDKSHLTPNLQRQSLRYRPPHKNSRVSFLDNLATEQSVLLNKISKPRASSVISNSNSNNIVAQSVLKGQIRASFQKQLPRDDFMPQNMKKETFSESKYHIDTGKSLKRIWPRVPTTKIYPPTKHQSQKSKNFWSPS</sequence>
<feature type="region of interest" description="Disordered" evidence="1">
    <location>
        <begin position="370"/>
        <end position="393"/>
    </location>
</feature>
<protein>
    <submittedName>
        <fullName evidence="2">Uncharacterized protein</fullName>
    </submittedName>
</protein>
<evidence type="ECO:0000313" key="3">
    <source>
        <dbReference type="Proteomes" id="UP001470230"/>
    </source>
</evidence>